<protein>
    <submittedName>
        <fullName evidence="2">Relaxase/Mobilisation nuclease domain-containing protein</fullName>
    </submittedName>
</protein>
<dbReference type="InterPro" id="IPR005094">
    <property type="entry name" value="Endonuclease_MobA/VirD2"/>
</dbReference>
<dbReference type="Proteomes" id="UP000199438">
    <property type="component" value="Unassembled WGS sequence"/>
</dbReference>
<sequence length="289" mass="33575">MIGKGKSISHTQASMKYGWNQEKEAEIVYAQNIVGDSPQEISREFEQIQKLNEHCERNTLSFVLSPTIEDGRTLDQRKLGELTKDFMREMKLGERQAIAFVHQDKEHKHVHLYVNRIDFDGRAYKDNFIGKRSQHAVERVAHEHQLTTVREVQLIREINLTDIRLEIKRRHELTMKQFKPETYKAYMRGMETNGVKAIPFINKQQKLQGFRFEFDGHSLKGSAVHRSMSMSNIGKQMAREHGLEKFKELNRAISLAKSPEPVQISLKLLKEIAKKVIKKSISKGMDIGY</sequence>
<name>A0A1I1DMU3_9FLAO</name>
<evidence type="ECO:0000313" key="3">
    <source>
        <dbReference type="Proteomes" id="UP000199438"/>
    </source>
</evidence>
<organism evidence="2 3">
    <name type="scientific">Zunongwangia mangrovi</name>
    <dbReference type="NCBI Taxonomy" id="1334022"/>
    <lineage>
        <taxon>Bacteria</taxon>
        <taxon>Pseudomonadati</taxon>
        <taxon>Bacteroidota</taxon>
        <taxon>Flavobacteriia</taxon>
        <taxon>Flavobacteriales</taxon>
        <taxon>Flavobacteriaceae</taxon>
        <taxon>Zunongwangia</taxon>
    </lineage>
</organism>
<gene>
    <name evidence="2" type="ORF">SAMN04487907_101465</name>
</gene>
<accession>A0A1I1DMU3</accession>
<dbReference type="STRING" id="1334022.SAMN04487907_101465"/>
<evidence type="ECO:0000313" key="2">
    <source>
        <dbReference type="EMBL" id="SFB75756.1"/>
    </source>
</evidence>
<dbReference type="AlphaFoldDB" id="A0A1I1DMU3"/>
<dbReference type="Pfam" id="PF03432">
    <property type="entry name" value="Relaxase"/>
    <property type="match status" value="1"/>
</dbReference>
<dbReference type="RefSeq" id="WP_092539773.1">
    <property type="nucleotide sequence ID" value="NZ_FOKV01000001.1"/>
</dbReference>
<keyword evidence="3" id="KW-1185">Reference proteome</keyword>
<proteinExistence type="predicted"/>
<dbReference type="OrthoDB" id="3035232at2"/>
<evidence type="ECO:0000259" key="1">
    <source>
        <dbReference type="Pfam" id="PF03432"/>
    </source>
</evidence>
<reference evidence="3" key="1">
    <citation type="submission" date="2016-10" db="EMBL/GenBank/DDBJ databases">
        <authorList>
            <person name="Varghese N."/>
            <person name="Submissions S."/>
        </authorList>
    </citation>
    <scope>NUCLEOTIDE SEQUENCE [LARGE SCALE GENOMIC DNA]</scope>
    <source>
        <strain evidence="3">DSM 24499</strain>
    </source>
</reference>
<dbReference type="EMBL" id="FOKV01000001">
    <property type="protein sequence ID" value="SFB75756.1"/>
    <property type="molecule type" value="Genomic_DNA"/>
</dbReference>
<feature type="domain" description="MobA/VirD2-like nuclease" evidence="1">
    <location>
        <begin position="17"/>
        <end position="146"/>
    </location>
</feature>